<name>A0A382WKQ6_9ZZZZ</name>
<evidence type="ECO:0000313" key="1">
    <source>
        <dbReference type="EMBL" id="SVD58708.1"/>
    </source>
</evidence>
<dbReference type="AlphaFoldDB" id="A0A382WKQ6"/>
<gene>
    <name evidence="1" type="ORF">METZ01_LOCUS411562</name>
</gene>
<reference evidence="1" key="1">
    <citation type="submission" date="2018-05" db="EMBL/GenBank/DDBJ databases">
        <authorList>
            <person name="Lanie J.A."/>
            <person name="Ng W.-L."/>
            <person name="Kazmierczak K.M."/>
            <person name="Andrzejewski T.M."/>
            <person name="Davidsen T.M."/>
            <person name="Wayne K.J."/>
            <person name="Tettelin H."/>
            <person name="Glass J.I."/>
            <person name="Rusch D."/>
            <person name="Podicherti R."/>
            <person name="Tsui H.-C.T."/>
            <person name="Winkler M.E."/>
        </authorList>
    </citation>
    <scope>NUCLEOTIDE SEQUENCE</scope>
</reference>
<sequence length="24" mass="2869">MHEYELEVQTKDGTMDTFVCHPEE</sequence>
<dbReference type="EMBL" id="UINC01160197">
    <property type="protein sequence ID" value="SVD58708.1"/>
    <property type="molecule type" value="Genomic_DNA"/>
</dbReference>
<feature type="non-terminal residue" evidence="1">
    <location>
        <position position="24"/>
    </location>
</feature>
<accession>A0A382WKQ6</accession>
<protein>
    <submittedName>
        <fullName evidence="1">Uncharacterized protein</fullName>
    </submittedName>
</protein>
<proteinExistence type="predicted"/>
<organism evidence="1">
    <name type="scientific">marine metagenome</name>
    <dbReference type="NCBI Taxonomy" id="408172"/>
    <lineage>
        <taxon>unclassified sequences</taxon>
        <taxon>metagenomes</taxon>
        <taxon>ecological metagenomes</taxon>
    </lineage>
</organism>